<gene>
    <name evidence="1" type="ORF">PhaeoP97_00265</name>
</gene>
<evidence type="ECO:0000313" key="1">
    <source>
        <dbReference type="EMBL" id="APG45717.1"/>
    </source>
</evidence>
<protein>
    <submittedName>
        <fullName evidence="1">Uncharacterized protein</fullName>
    </submittedName>
</protein>
<proteinExistence type="predicted"/>
<dbReference type="Proteomes" id="UP000183859">
    <property type="component" value="Chromosome"/>
</dbReference>
<name>A0A1L3I152_9RHOB</name>
<organism evidence="1 2">
    <name type="scientific">Phaeobacter porticola</name>
    <dbReference type="NCBI Taxonomy" id="1844006"/>
    <lineage>
        <taxon>Bacteria</taxon>
        <taxon>Pseudomonadati</taxon>
        <taxon>Pseudomonadota</taxon>
        <taxon>Alphaproteobacteria</taxon>
        <taxon>Rhodobacterales</taxon>
        <taxon>Roseobacteraceae</taxon>
        <taxon>Phaeobacter</taxon>
    </lineage>
</organism>
<dbReference type="AlphaFoldDB" id="A0A1L3I152"/>
<dbReference type="STRING" id="1844006.PhaeoP97_00265"/>
<keyword evidence="2" id="KW-1185">Reference proteome</keyword>
<reference evidence="2" key="1">
    <citation type="submission" date="2016-07" db="EMBL/GenBank/DDBJ databases">
        <title>Phaeobacter portensis sp. nov., a tropodithietic acid producing bacterium isolated from a German harbor.</title>
        <authorList>
            <person name="Freese H.M."/>
            <person name="Bunk B."/>
            <person name="Breider S."/>
            <person name="Brinkhoff T."/>
        </authorList>
    </citation>
    <scope>NUCLEOTIDE SEQUENCE [LARGE SCALE GENOMIC DNA]</scope>
    <source>
        <strain evidence="2">P97</strain>
    </source>
</reference>
<dbReference type="EMBL" id="CP016364">
    <property type="protein sequence ID" value="APG45717.1"/>
    <property type="molecule type" value="Genomic_DNA"/>
</dbReference>
<evidence type="ECO:0000313" key="2">
    <source>
        <dbReference type="Proteomes" id="UP000183859"/>
    </source>
</evidence>
<sequence>MAEISNPRYSRPIDVHRWSDHPEVKALVEEIWRD</sequence>
<accession>A0A1L3I152</accession>
<dbReference type="KEGG" id="php:PhaeoP97_00265"/>